<evidence type="ECO:0000256" key="5">
    <source>
        <dbReference type="ARBA" id="ARBA00022692"/>
    </source>
</evidence>
<dbReference type="AlphaFoldDB" id="C0K045"/>
<evidence type="ECO:0000256" key="8">
    <source>
        <dbReference type="SAM" id="Coils"/>
    </source>
</evidence>
<reference evidence="10" key="1">
    <citation type="submission" date="2008-11" db="EMBL/GenBank/DDBJ databases">
        <title>Isolation and characterization of a fructose-1,6-bisphosphatase in Bacteroides sp. from a rumen metagenomic library.</title>
        <authorList>
            <person name="Wang J."/>
            <person name="Liu K."/>
            <person name="Zhao S."/>
            <person name="Bu D."/>
            <person name="Li D."/>
            <person name="Yu P."/>
            <person name="Wei H."/>
            <person name="Zhou L."/>
        </authorList>
    </citation>
    <scope>NUCLEOTIDE SEQUENCE</scope>
</reference>
<keyword evidence="7" id="KW-0998">Cell outer membrane</keyword>
<sequence length="517" mass="57401">MRAGNSVGVQFFSLCVLNGKMLSSCAFLHYLCAIINNVFMRYGLFIICVALSGVLASAQQVLSLDSCRSMALRNNKEIKQAQVGEEIAGYQRKQAQAAYLPSVDFQGTYIYNSKKISMVEKDELLPTKSFNLATGTYDYNLVINPATGQPLVVDGTPVPSTVALLPKSALTYNIHNIFVGALTITQPIYMGGKIKAMNEITRYAEQLARLTRNRKAEDLIYEVDAAYWQVVSLREKQKLAESYVQLVESLDRDVNNMLKEGVATKSTLLSVDVKVNEAHVDLTKVNNGVVLARMLLAQLCGLPVNEQFVLEDENGNDPDISNLKPARIDMEDVYSRRNDVNSLVLATKIYDEKAKVARAEMMPTVAAIGAAHTSNPNMYNGFKNRFGFGFSIGAVVKIPLWHWGGLSNKYKEAQAEARLKRIELEDAKEKIELQVTQANFRYEEALKTFEATKANLTEANENLRIAQIGFKEGVATADDVLAAQTAWLKAHSEEVDAEIDVRMCDVYLAKVLGKMNY</sequence>
<proteinExistence type="inferred from homology"/>
<comment type="similarity">
    <text evidence="2">Belongs to the outer membrane factor (OMF) (TC 1.B.17) family.</text>
</comment>
<dbReference type="PANTHER" id="PTHR30026">
    <property type="entry name" value="OUTER MEMBRANE PROTEIN TOLC"/>
    <property type="match status" value="1"/>
</dbReference>
<comment type="subcellular location">
    <subcellularLocation>
        <location evidence="1">Cell outer membrane</location>
    </subcellularLocation>
</comment>
<keyword evidence="9" id="KW-1133">Transmembrane helix</keyword>
<dbReference type="Pfam" id="PF02321">
    <property type="entry name" value="OEP"/>
    <property type="match status" value="2"/>
</dbReference>
<dbReference type="InterPro" id="IPR003423">
    <property type="entry name" value="OMP_efflux"/>
</dbReference>
<dbReference type="Gene3D" id="1.20.1600.10">
    <property type="entry name" value="Outer membrane efflux proteins (OEP)"/>
    <property type="match status" value="1"/>
</dbReference>
<dbReference type="GO" id="GO:0009279">
    <property type="term" value="C:cell outer membrane"/>
    <property type="evidence" value="ECO:0007669"/>
    <property type="project" value="UniProtKB-SubCell"/>
</dbReference>
<dbReference type="SUPFAM" id="SSF56954">
    <property type="entry name" value="Outer membrane efflux proteins (OEP)"/>
    <property type="match status" value="1"/>
</dbReference>
<feature type="coiled-coil region" evidence="8">
    <location>
        <begin position="410"/>
        <end position="466"/>
    </location>
</feature>
<evidence type="ECO:0000256" key="9">
    <source>
        <dbReference type="SAM" id="Phobius"/>
    </source>
</evidence>
<dbReference type="GO" id="GO:1990281">
    <property type="term" value="C:efflux pump complex"/>
    <property type="evidence" value="ECO:0007669"/>
    <property type="project" value="TreeGrafter"/>
</dbReference>
<dbReference type="EMBL" id="FJ529692">
    <property type="protein sequence ID" value="ACM91075.1"/>
    <property type="molecule type" value="Genomic_DNA"/>
</dbReference>
<keyword evidence="3" id="KW-0813">Transport</keyword>
<evidence type="ECO:0000256" key="6">
    <source>
        <dbReference type="ARBA" id="ARBA00023136"/>
    </source>
</evidence>
<keyword evidence="8" id="KW-0175">Coiled coil</keyword>
<evidence type="ECO:0000256" key="3">
    <source>
        <dbReference type="ARBA" id="ARBA00022448"/>
    </source>
</evidence>
<evidence type="ECO:0000256" key="2">
    <source>
        <dbReference type="ARBA" id="ARBA00007613"/>
    </source>
</evidence>
<evidence type="ECO:0000256" key="7">
    <source>
        <dbReference type="ARBA" id="ARBA00023237"/>
    </source>
</evidence>
<keyword evidence="6 9" id="KW-0472">Membrane</keyword>
<accession>C0K045</accession>
<dbReference type="InterPro" id="IPR051906">
    <property type="entry name" value="TolC-like"/>
</dbReference>
<dbReference type="GO" id="GO:0015562">
    <property type="term" value="F:efflux transmembrane transporter activity"/>
    <property type="evidence" value="ECO:0007669"/>
    <property type="project" value="InterPro"/>
</dbReference>
<dbReference type="PANTHER" id="PTHR30026:SF20">
    <property type="entry name" value="OUTER MEMBRANE PROTEIN TOLC"/>
    <property type="match status" value="1"/>
</dbReference>
<name>C0K045_9BACT</name>
<evidence type="ECO:0000256" key="1">
    <source>
        <dbReference type="ARBA" id="ARBA00004442"/>
    </source>
</evidence>
<keyword evidence="5 9" id="KW-0812">Transmembrane</keyword>
<protein>
    <submittedName>
        <fullName evidence="10">Putative efflux outer membrane component</fullName>
    </submittedName>
</protein>
<evidence type="ECO:0000256" key="4">
    <source>
        <dbReference type="ARBA" id="ARBA00022452"/>
    </source>
</evidence>
<feature type="transmembrane region" description="Helical" evidence="9">
    <location>
        <begin position="42"/>
        <end position="62"/>
    </location>
</feature>
<evidence type="ECO:0000313" key="10">
    <source>
        <dbReference type="EMBL" id="ACM91075.1"/>
    </source>
</evidence>
<dbReference type="GO" id="GO:0015288">
    <property type="term" value="F:porin activity"/>
    <property type="evidence" value="ECO:0007669"/>
    <property type="project" value="TreeGrafter"/>
</dbReference>
<feature type="transmembrane region" description="Helical" evidence="9">
    <location>
        <begin position="6"/>
        <end position="30"/>
    </location>
</feature>
<organism evidence="10">
    <name type="scientific">uncultured bacterium 34R1</name>
    <dbReference type="NCBI Taxonomy" id="581113"/>
    <lineage>
        <taxon>Bacteria</taxon>
        <taxon>environmental samples</taxon>
    </lineage>
</organism>
<keyword evidence="4" id="KW-1134">Transmembrane beta strand</keyword>